<organism evidence="2 3">
    <name type="scientific">Mycena belliarum</name>
    <dbReference type="NCBI Taxonomy" id="1033014"/>
    <lineage>
        <taxon>Eukaryota</taxon>
        <taxon>Fungi</taxon>
        <taxon>Dikarya</taxon>
        <taxon>Basidiomycota</taxon>
        <taxon>Agaricomycotina</taxon>
        <taxon>Agaricomycetes</taxon>
        <taxon>Agaricomycetidae</taxon>
        <taxon>Agaricales</taxon>
        <taxon>Marasmiineae</taxon>
        <taxon>Mycenaceae</taxon>
        <taxon>Mycena</taxon>
    </lineage>
</organism>
<protein>
    <submittedName>
        <fullName evidence="2">Uncharacterized protein</fullName>
    </submittedName>
</protein>
<feature type="region of interest" description="Disordered" evidence="1">
    <location>
        <begin position="1"/>
        <end position="25"/>
    </location>
</feature>
<name>A0AAD6XJ44_9AGAR</name>
<dbReference type="EMBL" id="JARJCN010000046">
    <property type="protein sequence ID" value="KAJ7082275.1"/>
    <property type="molecule type" value="Genomic_DNA"/>
</dbReference>
<comment type="caution">
    <text evidence="2">The sequence shown here is derived from an EMBL/GenBank/DDBJ whole genome shotgun (WGS) entry which is preliminary data.</text>
</comment>
<evidence type="ECO:0000313" key="2">
    <source>
        <dbReference type="EMBL" id="KAJ7082275.1"/>
    </source>
</evidence>
<keyword evidence="3" id="KW-1185">Reference proteome</keyword>
<gene>
    <name evidence="2" type="ORF">B0H15DRAFT_803363</name>
</gene>
<evidence type="ECO:0000313" key="3">
    <source>
        <dbReference type="Proteomes" id="UP001222325"/>
    </source>
</evidence>
<dbReference type="Proteomes" id="UP001222325">
    <property type="component" value="Unassembled WGS sequence"/>
</dbReference>
<evidence type="ECO:0000256" key="1">
    <source>
        <dbReference type="SAM" id="MobiDB-lite"/>
    </source>
</evidence>
<reference evidence="2" key="1">
    <citation type="submission" date="2023-03" db="EMBL/GenBank/DDBJ databases">
        <title>Massive genome expansion in bonnet fungi (Mycena s.s.) driven by repeated elements and novel gene families across ecological guilds.</title>
        <authorList>
            <consortium name="Lawrence Berkeley National Laboratory"/>
            <person name="Harder C.B."/>
            <person name="Miyauchi S."/>
            <person name="Viragh M."/>
            <person name="Kuo A."/>
            <person name="Thoen E."/>
            <person name="Andreopoulos B."/>
            <person name="Lu D."/>
            <person name="Skrede I."/>
            <person name="Drula E."/>
            <person name="Henrissat B."/>
            <person name="Morin E."/>
            <person name="Kohler A."/>
            <person name="Barry K."/>
            <person name="LaButti K."/>
            <person name="Morin E."/>
            <person name="Salamov A."/>
            <person name="Lipzen A."/>
            <person name="Mereny Z."/>
            <person name="Hegedus B."/>
            <person name="Baldrian P."/>
            <person name="Stursova M."/>
            <person name="Weitz H."/>
            <person name="Taylor A."/>
            <person name="Grigoriev I.V."/>
            <person name="Nagy L.G."/>
            <person name="Martin F."/>
            <person name="Kauserud H."/>
        </authorList>
    </citation>
    <scope>NUCLEOTIDE SEQUENCE</scope>
    <source>
        <strain evidence="2">CBHHK173m</strain>
    </source>
</reference>
<feature type="compositionally biased region" description="Polar residues" evidence="1">
    <location>
        <begin position="1"/>
        <end position="15"/>
    </location>
</feature>
<sequence>MANAQNSQEPITRTSPKAHASDRRSIRIYEQIIPPGSQLSTKRRIAMAPLAPDIPRASPRAAPASVTVIPHGHDHEPMDVETEIATSQAKIEPDDTLSYNWSDNSNRWHQQAASSSRSRREPPIAISIDALPGSDITQFQSQVAVGWSNEKYDEDSSSNNQSSDLRQDYARRLDKYDWKIATEVLSVNGLANSEDPTAISSMEVDSFLESIKLPPPVKRYMNRLLSAGTVLNPSL</sequence>
<feature type="region of interest" description="Disordered" evidence="1">
    <location>
        <begin position="95"/>
        <end position="121"/>
    </location>
</feature>
<proteinExistence type="predicted"/>
<dbReference type="AlphaFoldDB" id="A0AAD6XJ44"/>
<feature type="compositionally biased region" description="Polar residues" evidence="1">
    <location>
        <begin position="97"/>
        <end position="111"/>
    </location>
</feature>
<accession>A0AAD6XJ44</accession>